<dbReference type="InterPro" id="IPR052360">
    <property type="entry name" value="Transcr_Regulatory_Proteins"/>
</dbReference>
<reference evidence="7 8" key="1">
    <citation type="submission" date="2019-04" db="EMBL/GenBank/DDBJ databases">
        <title>Friends and foes A comparative genomics study of 23 Aspergillus species from section Flavi.</title>
        <authorList>
            <consortium name="DOE Joint Genome Institute"/>
            <person name="Kjaerbolling I."/>
            <person name="Vesth T."/>
            <person name="Frisvad J.C."/>
            <person name="Nybo J.L."/>
            <person name="Theobald S."/>
            <person name="Kildgaard S."/>
            <person name="Isbrandt T."/>
            <person name="Kuo A."/>
            <person name="Sato A."/>
            <person name="Lyhne E.K."/>
            <person name="Kogle M.E."/>
            <person name="Wiebenga A."/>
            <person name="Kun R.S."/>
            <person name="Lubbers R.J."/>
            <person name="Makela M.R."/>
            <person name="Barry K."/>
            <person name="Chovatia M."/>
            <person name="Clum A."/>
            <person name="Daum C."/>
            <person name="Haridas S."/>
            <person name="He G."/>
            <person name="LaButti K."/>
            <person name="Lipzen A."/>
            <person name="Mondo S."/>
            <person name="Riley R."/>
            <person name="Salamov A."/>
            <person name="Simmons B.A."/>
            <person name="Magnuson J.K."/>
            <person name="Henrissat B."/>
            <person name="Mortensen U.H."/>
            <person name="Larsen T.O."/>
            <person name="Devries R.P."/>
            <person name="Grigoriev I.V."/>
            <person name="Machida M."/>
            <person name="Baker S.E."/>
            <person name="Andersen M.R."/>
        </authorList>
    </citation>
    <scope>NUCLEOTIDE SEQUENCE [LARGE SCALE GENOMIC DNA]</scope>
    <source>
        <strain evidence="7 8">CBS 151.66</strain>
    </source>
</reference>
<keyword evidence="8" id="KW-1185">Reference proteome</keyword>
<dbReference type="AlphaFoldDB" id="A0A5N5WTR7"/>
<evidence type="ECO:0000313" key="8">
    <source>
        <dbReference type="Proteomes" id="UP000326565"/>
    </source>
</evidence>
<dbReference type="PANTHER" id="PTHR36206">
    <property type="entry name" value="ASPERCRYPTIN BIOSYNTHESIS CLUSTER-SPECIFIC TRANSCRIPTION REGULATOR ATNN-RELATED"/>
    <property type="match status" value="1"/>
</dbReference>
<evidence type="ECO:0000256" key="3">
    <source>
        <dbReference type="ARBA" id="ARBA00023015"/>
    </source>
</evidence>
<gene>
    <name evidence="7" type="ORF">BDV29DRAFT_179805</name>
</gene>
<name>A0A5N5WTR7_9EURO</name>
<dbReference type="EMBL" id="ML732282">
    <property type="protein sequence ID" value="KAB8071117.1"/>
    <property type="molecule type" value="Genomic_DNA"/>
</dbReference>
<organism evidence="7 8">
    <name type="scientific">Aspergillus leporis</name>
    <dbReference type="NCBI Taxonomy" id="41062"/>
    <lineage>
        <taxon>Eukaryota</taxon>
        <taxon>Fungi</taxon>
        <taxon>Dikarya</taxon>
        <taxon>Ascomycota</taxon>
        <taxon>Pezizomycotina</taxon>
        <taxon>Eurotiomycetes</taxon>
        <taxon>Eurotiomycetidae</taxon>
        <taxon>Eurotiales</taxon>
        <taxon>Aspergillaceae</taxon>
        <taxon>Aspergillus</taxon>
        <taxon>Aspergillus subgen. Circumdati</taxon>
    </lineage>
</organism>
<evidence type="ECO:0000313" key="7">
    <source>
        <dbReference type="EMBL" id="KAB8071117.1"/>
    </source>
</evidence>
<dbReference type="GO" id="GO:0003677">
    <property type="term" value="F:DNA binding"/>
    <property type="evidence" value="ECO:0007669"/>
    <property type="project" value="UniProtKB-KW"/>
</dbReference>
<proteinExistence type="predicted"/>
<evidence type="ECO:0000256" key="1">
    <source>
        <dbReference type="ARBA" id="ARBA00022723"/>
    </source>
</evidence>
<keyword evidence="2" id="KW-0862">Zinc</keyword>
<keyword evidence="1" id="KW-0479">Metal-binding</keyword>
<protein>
    <submittedName>
        <fullName evidence="7">Uncharacterized protein</fullName>
    </submittedName>
</protein>
<dbReference type="OrthoDB" id="2593732at2759"/>
<sequence>MNNTGVSQYLVEQNHRYSFSLRQCNKAISCLLTNLASAKSSHGSHMLATLVTCVLFVSFAFLQGDTQTAGRHLRYGAKLCREWQFGHSKIEPFGGSALTAVFSHLELNWSSVIEPDLTIVQPEDSVIHCLAIGSPAWCRPIHSLEEACNLLVGLGWLVCENNPQKPNKAAANKIFEKHQDAILRKLQSWKTELDYSLGHGVVLSTASRDTLAILELWSEVIYIRVATDSRSGEGETKFDYFRSNFQRAVHIATALLATHAGQISTPIFSVGMGIIPPLFLCTFRCRDWHIRRKALLLLRKYRRQEGIWTSHGTALVLERLVDIESEGLTPTDVVPEYMRINAMHFNVLPDDDLYTQLWYRRSQCRSLNESYTGCNIWETEILRSR</sequence>
<dbReference type="Proteomes" id="UP000326565">
    <property type="component" value="Unassembled WGS sequence"/>
</dbReference>
<accession>A0A5N5WTR7</accession>
<evidence type="ECO:0000256" key="5">
    <source>
        <dbReference type="ARBA" id="ARBA00023163"/>
    </source>
</evidence>
<evidence type="ECO:0000256" key="2">
    <source>
        <dbReference type="ARBA" id="ARBA00022833"/>
    </source>
</evidence>
<keyword evidence="5" id="KW-0804">Transcription</keyword>
<keyword evidence="6" id="KW-0539">Nucleus</keyword>
<keyword evidence="4" id="KW-0238">DNA-binding</keyword>
<keyword evidence="3" id="KW-0805">Transcription regulation</keyword>
<evidence type="ECO:0000256" key="6">
    <source>
        <dbReference type="ARBA" id="ARBA00023242"/>
    </source>
</evidence>
<dbReference type="GO" id="GO:0046872">
    <property type="term" value="F:metal ion binding"/>
    <property type="evidence" value="ECO:0007669"/>
    <property type="project" value="UniProtKB-KW"/>
</dbReference>
<evidence type="ECO:0000256" key="4">
    <source>
        <dbReference type="ARBA" id="ARBA00023125"/>
    </source>
</evidence>
<dbReference type="PANTHER" id="PTHR36206:SF12">
    <property type="entry name" value="ASPERCRYPTIN BIOSYNTHESIS CLUSTER-SPECIFIC TRANSCRIPTION REGULATOR ATNN-RELATED"/>
    <property type="match status" value="1"/>
</dbReference>